<proteinExistence type="predicted"/>
<keyword evidence="3" id="KW-0233">DNA recombination</keyword>
<dbReference type="PANTHER" id="PTHR35528">
    <property type="entry name" value="BLL1675 PROTEIN"/>
    <property type="match status" value="1"/>
</dbReference>
<dbReference type="InterPro" id="IPR047930">
    <property type="entry name" value="Transpos_IS6"/>
</dbReference>
<evidence type="ECO:0000256" key="3">
    <source>
        <dbReference type="ARBA" id="ARBA00023172"/>
    </source>
</evidence>
<keyword evidence="6" id="KW-1185">Reference proteome</keyword>
<dbReference type="GO" id="GO:0015074">
    <property type="term" value="P:DNA integration"/>
    <property type="evidence" value="ECO:0007669"/>
    <property type="project" value="InterPro"/>
</dbReference>
<sequence length="238" mass="27943">MSNQSQHPFKWRHFQADIILLCVRWYLRYALSYRDLEEIMLERGVHVDYTTIYRWVQQYAPELERRCRPHLLSTTDSWRVDETYIKVKKVWMYLYRAVDSAGNTLDFWLSSRRDGEAAKRFFLKALTASHTSEPRVINVDKNAAYPKGFNELKAEGYIPENCRLRQVKYLNNLIEQDHRFIKRLTKPGMGFVTLEAAWRTLQGFEVMNSIRKGQVQGVDKGDVRGQVALVTTLFGVAV</sequence>
<evidence type="ECO:0000313" key="5">
    <source>
        <dbReference type="EMBL" id="GHO51465.1"/>
    </source>
</evidence>
<dbReference type="RefSeq" id="WP_220200378.1">
    <property type="nucleotide sequence ID" value="NZ_BNJF01000013.1"/>
</dbReference>
<evidence type="ECO:0000313" key="6">
    <source>
        <dbReference type="Proteomes" id="UP000612362"/>
    </source>
</evidence>
<dbReference type="GO" id="GO:0006310">
    <property type="term" value="P:DNA recombination"/>
    <property type="evidence" value="ECO:0007669"/>
    <property type="project" value="UniProtKB-KW"/>
</dbReference>
<dbReference type="InterPro" id="IPR032874">
    <property type="entry name" value="DDE_dom"/>
</dbReference>
<dbReference type="Proteomes" id="UP000612362">
    <property type="component" value="Unassembled WGS sequence"/>
</dbReference>
<feature type="domain" description="Integrase catalytic" evidence="4">
    <location>
        <begin position="65"/>
        <end position="228"/>
    </location>
</feature>
<dbReference type="PANTHER" id="PTHR35528:SF3">
    <property type="entry name" value="BLL1675 PROTEIN"/>
    <property type="match status" value="1"/>
</dbReference>
<keyword evidence="2" id="KW-0238">DNA-binding</keyword>
<evidence type="ECO:0000259" key="4">
    <source>
        <dbReference type="PROSITE" id="PS50994"/>
    </source>
</evidence>
<keyword evidence="1" id="KW-0815">Transposition</keyword>
<dbReference type="AlphaFoldDB" id="A0A8J3IE14"/>
<name>A0A8J3IE14_9CHLR</name>
<comment type="caution">
    <text evidence="5">The sequence shown here is derived from an EMBL/GenBank/DDBJ whole genome shotgun (WGS) entry which is preliminary data.</text>
</comment>
<dbReference type="GO" id="GO:0003677">
    <property type="term" value="F:DNA binding"/>
    <property type="evidence" value="ECO:0007669"/>
    <property type="project" value="UniProtKB-KW"/>
</dbReference>
<dbReference type="Pfam" id="PF13610">
    <property type="entry name" value="DDE_Tnp_IS240"/>
    <property type="match status" value="1"/>
</dbReference>
<dbReference type="GO" id="GO:0032196">
    <property type="term" value="P:transposition"/>
    <property type="evidence" value="ECO:0007669"/>
    <property type="project" value="UniProtKB-KW"/>
</dbReference>
<evidence type="ECO:0000256" key="1">
    <source>
        <dbReference type="ARBA" id="ARBA00022578"/>
    </source>
</evidence>
<organism evidence="5 6">
    <name type="scientific">Ktedonospora formicarum</name>
    <dbReference type="NCBI Taxonomy" id="2778364"/>
    <lineage>
        <taxon>Bacteria</taxon>
        <taxon>Bacillati</taxon>
        <taxon>Chloroflexota</taxon>
        <taxon>Ktedonobacteria</taxon>
        <taxon>Ktedonobacterales</taxon>
        <taxon>Ktedonobacteraceae</taxon>
        <taxon>Ktedonospora</taxon>
    </lineage>
</organism>
<dbReference type="InterPro" id="IPR052183">
    <property type="entry name" value="IS_Transposase"/>
</dbReference>
<gene>
    <name evidence="5" type="ORF">KSX_96280</name>
</gene>
<dbReference type="InterPro" id="IPR001584">
    <property type="entry name" value="Integrase_cat-core"/>
</dbReference>
<dbReference type="EMBL" id="BNJF01000013">
    <property type="protein sequence ID" value="GHO51465.1"/>
    <property type="molecule type" value="Genomic_DNA"/>
</dbReference>
<reference evidence="5" key="1">
    <citation type="submission" date="2020-10" db="EMBL/GenBank/DDBJ databases">
        <title>Taxonomic study of unclassified bacteria belonging to the class Ktedonobacteria.</title>
        <authorList>
            <person name="Yabe S."/>
            <person name="Wang C.M."/>
            <person name="Zheng Y."/>
            <person name="Sakai Y."/>
            <person name="Cavaletti L."/>
            <person name="Monciardini P."/>
            <person name="Donadio S."/>
        </authorList>
    </citation>
    <scope>NUCLEOTIDE SEQUENCE</scope>
    <source>
        <strain evidence="5">SOSP1-1</strain>
    </source>
</reference>
<evidence type="ECO:0000256" key="2">
    <source>
        <dbReference type="ARBA" id="ARBA00023125"/>
    </source>
</evidence>
<accession>A0A8J3IE14</accession>
<dbReference type="NCBIfam" id="NF033587">
    <property type="entry name" value="transpos_IS6"/>
    <property type="match status" value="1"/>
</dbReference>
<dbReference type="PROSITE" id="PS50994">
    <property type="entry name" value="INTEGRASE"/>
    <property type="match status" value="1"/>
</dbReference>
<protein>
    <submittedName>
        <fullName evidence="5">IS6 family transposase</fullName>
    </submittedName>
</protein>